<dbReference type="Pfam" id="PF01535">
    <property type="entry name" value="PPR"/>
    <property type="match status" value="5"/>
</dbReference>
<dbReference type="InterPro" id="IPR046848">
    <property type="entry name" value="E_motif"/>
</dbReference>
<dbReference type="EMBL" id="JAIWQS010000005">
    <property type="protein sequence ID" value="KAJ8764116.1"/>
    <property type="molecule type" value="Genomic_DNA"/>
</dbReference>
<dbReference type="AlphaFoldDB" id="A0AAV8TCM2"/>
<dbReference type="GO" id="GO:0003723">
    <property type="term" value="F:RNA binding"/>
    <property type="evidence" value="ECO:0007669"/>
    <property type="project" value="InterPro"/>
</dbReference>
<sequence>MRRLSCPKHSRHLTRTLSSSSFSNHKIKACVREGQYLEALYLYSRNPQAATNYTYPSLLKACASLSIIHYGKALHSTLLTYGLYSDPFITSSLINMYVKCGSLTDAVNLFDKFPACHVSLHDVTVWNSIIGGFFRFGHFREGILEFRRMQTLGVRPDAYSLCTLLGECGSILEGKQIHGFIVRNMPSVDPFLETAVISMYFDCGRPMDAWRFFVKLKQKNNVVSWNIMIRGFCEISLWEHGLELYVWAKNENVKLVSGSFSSTLIACCQGELLTLGQQVHSDVVKMGFENDTFVSNSLLSMYGRCTLVEDAEKVFHQASDKEIGSWNAMVSAYVYNGLVCDAFKIYKHMRSCEILPDSFTLSNILPCCSGVGLYDFGRLIHTDLVKRPVPIDIAAVTALLIMYSKNGSIDEAISIFNTMEDRDVVAWGSIISGFCQNGEYEEAIHFFKEMEAEGLKPDSSIIASMISAFTGMENVDLGCIIHGFVIKSGLNLDVFVASSLIDMYSKSGFQENAQNVFSDMPYKNLVAWNSIISCHCRNGLPELSISLFSQIMEHGLHPDSVSITTILVAISSVAALIKGKAVHAYLTRLNISLDLQTENKLIDMYLKCGFMKYAQRIFQTMAKKDLVTWNSIIAGHGSHGECLKAMRKFEEMKSCGIRPDDVTFISLLSSCNHSGFVEEGLFLFQSMITDYGIEPRMEHYANVVDLLGRAGCLDDAYSFVDKMPFEPDSSIWLSLLCSSRVHRDVELGELAAGKLLKIEPSRSSNYIQLLNIYGEAELWDRTVNLLASMREKRLKKIPGCSWIELRNTMHVFFSGDCSSTSEDEIFEVVISLKMNMVIRSDNFETVEAF</sequence>
<evidence type="ECO:0000256" key="2">
    <source>
        <dbReference type="PROSITE-ProRule" id="PRU00708"/>
    </source>
</evidence>
<organism evidence="3 4">
    <name type="scientific">Erythroxylum novogranatense</name>
    <dbReference type="NCBI Taxonomy" id="1862640"/>
    <lineage>
        <taxon>Eukaryota</taxon>
        <taxon>Viridiplantae</taxon>
        <taxon>Streptophyta</taxon>
        <taxon>Embryophyta</taxon>
        <taxon>Tracheophyta</taxon>
        <taxon>Spermatophyta</taxon>
        <taxon>Magnoliopsida</taxon>
        <taxon>eudicotyledons</taxon>
        <taxon>Gunneridae</taxon>
        <taxon>Pentapetalae</taxon>
        <taxon>rosids</taxon>
        <taxon>fabids</taxon>
        <taxon>Malpighiales</taxon>
        <taxon>Erythroxylaceae</taxon>
        <taxon>Erythroxylum</taxon>
    </lineage>
</organism>
<feature type="repeat" description="PPR" evidence="2">
    <location>
        <begin position="221"/>
        <end position="255"/>
    </location>
</feature>
<feature type="repeat" description="PPR" evidence="2">
    <location>
        <begin position="122"/>
        <end position="156"/>
    </location>
</feature>
<name>A0AAV8TCM2_9ROSI</name>
<dbReference type="FunFam" id="1.25.40.10:FF:000285">
    <property type="entry name" value="Pentatricopeptide repeat-containing protein, chloroplastic"/>
    <property type="match status" value="2"/>
</dbReference>
<evidence type="ECO:0000313" key="3">
    <source>
        <dbReference type="EMBL" id="KAJ8764116.1"/>
    </source>
</evidence>
<keyword evidence="1" id="KW-0677">Repeat</keyword>
<comment type="caution">
    <text evidence="3">The sequence shown here is derived from an EMBL/GenBank/DDBJ whole genome shotgun (WGS) entry which is preliminary data.</text>
</comment>
<evidence type="ECO:0000256" key="1">
    <source>
        <dbReference type="ARBA" id="ARBA00022737"/>
    </source>
</evidence>
<reference evidence="3 4" key="1">
    <citation type="submission" date="2021-09" db="EMBL/GenBank/DDBJ databases">
        <title>Genomic insights and catalytic innovation underlie evolution of tropane alkaloids biosynthesis.</title>
        <authorList>
            <person name="Wang Y.-J."/>
            <person name="Tian T."/>
            <person name="Huang J.-P."/>
            <person name="Huang S.-X."/>
        </authorList>
    </citation>
    <scope>NUCLEOTIDE SEQUENCE [LARGE SCALE GENOMIC DNA]</scope>
    <source>
        <strain evidence="3">KIB-2018</strain>
        <tissue evidence="3">Leaf</tissue>
    </source>
</reference>
<feature type="repeat" description="PPR" evidence="2">
    <location>
        <begin position="322"/>
        <end position="356"/>
    </location>
</feature>
<feature type="repeat" description="PPR" evidence="2">
    <location>
        <begin position="625"/>
        <end position="659"/>
    </location>
</feature>
<dbReference type="GO" id="GO:0009451">
    <property type="term" value="P:RNA modification"/>
    <property type="evidence" value="ECO:0007669"/>
    <property type="project" value="InterPro"/>
</dbReference>
<dbReference type="Pfam" id="PF20431">
    <property type="entry name" value="E_motif"/>
    <property type="match status" value="1"/>
</dbReference>
<dbReference type="Proteomes" id="UP001159364">
    <property type="component" value="Linkage Group LG05"/>
</dbReference>
<protein>
    <submittedName>
        <fullName evidence="3">Uncharacterized protein</fullName>
    </submittedName>
</protein>
<dbReference type="PROSITE" id="PS51375">
    <property type="entry name" value="PPR"/>
    <property type="match status" value="7"/>
</dbReference>
<dbReference type="NCBIfam" id="TIGR00756">
    <property type="entry name" value="PPR"/>
    <property type="match status" value="5"/>
</dbReference>
<dbReference type="FunFam" id="1.25.40.10:FF:000090">
    <property type="entry name" value="Pentatricopeptide repeat-containing protein, chloroplastic"/>
    <property type="match status" value="1"/>
</dbReference>
<dbReference type="InterPro" id="IPR046960">
    <property type="entry name" value="PPR_At4g14850-like_plant"/>
</dbReference>
<dbReference type="PANTHER" id="PTHR47926">
    <property type="entry name" value="PENTATRICOPEPTIDE REPEAT-CONTAINING PROTEIN"/>
    <property type="match status" value="1"/>
</dbReference>
<dbReference type="FunFam" id="1.25.40.10:FF:000682">
    <property type="entry name" value="Pentatricopeptide repeat-containing protein At3g16610"/>
    <property type="match status" value="1"/>
</dbReference>
<dbReference type="InterPro" id="IPR011990">
    <property type="entry name" value="TPR-like_helical_dom_sf"/>
</dbReference>
<feature type="repeat" description="PPR" evidence="2">
    <location>
        <begin position="524"/>
        <end position="558"/>
    </location>
</feature>
<dbReference type="Gene3D" id="1.25.40.10">
    <property type="entry name" value="Tetratricopeptide repeat domain"/>
    <property type="match status" value="6"/>
</dbReference>
<feature type="repeat" description="PPR" evidence="2">
    <location>
        <begin position="423"/>
        <end position="457"/>
    </location>
</feature>
<keyword evidence="4" id="KW-1185">Reference proteome</keyword>
<dbReference type="FunFam" id="1.25.40.10:FF:000381">
    <property type="entry name" value="Pentatricopeptide repeat-containing protein"/>
    <property type="match status" value="1"/>
</dbReference>
<proteinExistence type="predicted"/>
<dbReference type="InterPro" id="IPR002885">
    <property type="entry name" value="PPR_rpt"/>
</dbReference>
<dbReference type="Pfam" id="PF13041">
    <property type="entry name" value="PPR_2"/>
    <property type="match status" value="3"/>
</dbReference>
<evidence type="ECO:0000313" key="4">
    <source>
        <dbReference type="Proteomes" id="UP001159364"/>
    </source>
</evidence>
<accession>A0AAV8TCM2</accession>
<dbReference type="PANTHER" id="PTHR47926:SF347">
    <property type="entry name" value="PENTATRICOPEPTIDE REPEAT-CONTAINING PROTEIN"/>
    <property type="match status" value="1"/>
</dbReference>
<feature type="repeat" description="PPR" evidence="2">
    <location>
        <begin position="660"/>
        <end position="695"/>
    </location>
</feature>
<gene>
    <name evidence="3" type="ORF">K2173_005021</name>
</gene>